<dbReference type="EMBL" id="CAJNIZ010046787">
    <property type="protein sequence ID" value="CAE7756620.1"/>
    <property type="molecule type" value="Genomic_DNA"/>
</dbReference>
<evidence type="ECO:0000313" key="3">
    <source>
        <dbReference type="Proteomes" id="UP000649617"/>
    </source>
</evidence>
<gene>
    <name evidence="2" type="ORF">SPIL2461_LOCUS22005</name>
</gene>
<proteinExistence type="predicted"/>
<accession>A0A812Y0C6</accession>
<reference evidence="2" key="1">
    <citation type="submission" date="2021-02" db="EMBL/GenBank/DDBJ databases">
        <authorList>
            <person name="Dougan E. K."/>
            <person name="Rhodes N."/>
            <person name="Thang M."/>
            <person name="Chan C."/>
        </authorList>
    </citation>
    <scope>NUCLEOTIDE SEQUENCE</scope>
</reference>
<keyword evidence="3" id="KW-1185">Reference proteome</keyword>
<feature type="region of interest" description="Disordered" evidence="1">
    <location>
        <begin position="207"/>
        <end position="226"/>
    </location>
</feature>
<sequence length="316" mass="33826">MHGSAGWPAGLDKASDKKFFRRKLLPRLPVKETPGCSELAWDTHVSFEPPLRVEEDRRPPTAERSAHLAAVSFPAQLCLRARGEAPGPLGLFGSREALVIPLETQDAVRDIVAACAKGMASVADGSCLTLWTLVDERSKAMQLEPIAARRIHKSLAVEPIELVAERQGGGPREGPIRYGEGFRLRAAGCEALYLGYPGGDGLCWKSGDEADPATPPTGTRFSAHGGELGAPLSFGRPVSLRWVPTPPTSDSESDVEDDRPASSSKDVPEPSHRGVAQCLLPETAKYAQDGLYSRLADKADSTIPVTFLPLCAEVLS</sequence>
<dbReference type="AlphaFoldDB" id="A0A812Y0C6"/>
<organism evidence="2 3">
    <name type="scientific">Symbiodinium pilosum</name>
    <name type="common">Dinoflagellate</name>
    <dbReference type="NCBI Taxonomy" id="2952"/>
    <lineage>
        <taxon>Eukaryota</taxon>
        <taxon>Sar</taxon>
        <taxon>Alveolata</taxon>
        <taxon>Dinophyceae</taxon>
        <taxon>Suessiales</taxon>
        <taxon>Symbiodiniaceae</taxon>
        <taxon>Symbiodinium</taxon>
    </lineage>
</organism>
<evidence type="ECO:0000313" key="2">
    <source>
        <dbReference type="EMBL" id="CAE7756620.1"/>
    </source>
</evidence>
<dbReference type="OrthoDB" id="443043at2759"/>
<evidence type="ECO:0000256" key="1">
    <source>
        <dbReference type="SAM" id="MobiDB-lite"/>
    </source>
</evidence>
<feature type="region of interest" description="Disordered" evidence="1">
    <location>
        <begin position="243"/>
        <end position="274"/>
    </location>
</feature>
<name>A0A812Y0C6_SYMPI</name>
<dbReference type="Proteomes" id="UP000649617">
    <property type="component" value="Unassembled WGS sequence"/>
</dbReference>
<comment type="caution">
    <text evidence="2">The sequence shown here is derived from an EMBL/GenBank/DDBJ whole genome shotgun (WGS) entry which is preliminary data.</text>
</comment>
<protein>
    <submittedName>
        <fullName evidence="2">Uncharacterized protein</fullName>
    </submittedName>
</protein>